<evidence type="ECO:0000313" key="2">
    <source>
        <dbReference type="EMBL" id="BAD68414.1"/>
    </source>
</evidence>
<feature type="region of interest" description="Disordered" evidence="1">
    <location>
        <begin position="7"/>
        <end position="70"/>
    </location>
</feature>
<reference evidence="4" key="4">
    <citation type="journal article" date="2008" name="Nucleic Acids Res.">
        <title>The rice annotation project database (RAP-DB): 2008 update.</title>
        <authorList>
            <consortium name="The rice annotation project (RAP)"/>
        </authorList>
    </citation>
    <scope>GENOME REANNOTATION</scope>
    <source>
        <strain evidence="4">cv. Nipponbare</strain>
    </source>
</reference>
<organism evidence="3 4">
    <name type="scientific">Oryza sativa subsp. japonica</name>
    <name type="common">Rice</name>
    <dbReference type="NCBI Taxonomy" id="39947"/>
    <lineage>
        <taxon>Eukaryota</taxon>
        <taxon>Viridiplantae</taxon>
        <taxon>Streptophyta</taxon>
        <taxon>Embryophyta</taxon>
        <taxon>Tracheophyta</taxon>
        <taxon>Spermatophyta</taxon>
        <taxon>Magnoliopsida</taxon>
        <taxon>Liliopsida</taxon>
        <taxon>Poales</taxon>
        <taxon>Poaceae</taxon>
        <taxon>BOP clade</taxon>
        <taxon>Oryzoideae</taxon>
        <taxon>Oryzeae</taxon>
        <taxon>Oryzinae</taxon>
        <taxon>Oryza</taxon>
        <taxon>Oryza sativa</taxon>
    </lineage>
</organism>
<gene>
    <name evidence="2" type="ORF">OSJNBa0007O20.25</name>
    <name evidence="3" type="ORF">P0036F10.8</name>
</gene>
<sequence length="114" mass="11893">MFLRLAHQCGAAPPSRTRRCGVARGVPTPVEASPSTGRGRSSLARSAPSLSLSLSSSPPPHAIGTAGRAATAAPARHAARLLLPLPNRLAEQSRFDSLGNPFNLHFPNVLNVNI</sequence>
<accession>Q5VP56</accession>
<dbReference type="EMBL" id="AP003767">
    <property type="protein sequence ID" value="BAD68769.1"/>
    <property type="molecule type" value="Genomic_DNA"/>
</dbReference>
<name>Q5VP56_ORYSJ</name>
<dbReference type="EMBL" id="AP003487">
    <property type="protein sequence ID" value="BAD68414.1"/>
    <property type="molecule type" value="Genomic_DNA"/>
</dbReference>
<feature type="compositionally biased region" description="Low complexity" evidence="1">
    <location>
        <begin position="40"/>
        <end position="56"/>
    </location>
</feature>
<reference evidence="2" key="1">
    <citation type="submission" date="2001-04" db="EMBL/GenBank/DDBJ databases">
        <title>Oryza sativa nipponbare(GA3) genomic DNA, chromosome 6, BAC clone:OSJNBa0007O20.</title>
        <authorList>
            <person name="Sasaki T."/>
            <person name="Matsumoto T."/>
            <person name="Yamamoto K."/>
        </authorList>
    </citation>
    <scope>NUCLEOTIDE SEQUENCE</scope>
</reference>
<dbReference type="Proteomes" id="UP000000763">
    <property type="component" value="Chromosome 6"/>
</dbReference>
<reference evidence="3" key="2">
    <citation type="submission" date="2001-06" db="EMBL/GenBank/DDBJ databases">
        <title>Oryza sativa nipponbare(GA3) genomic DNA, chromosome 6, PAC clone:P0036F10.</title>
        <authorList>
            <person name="Sasaki T."/>
            <person name="Matsumoto T."/>
            <person name="Yamamoto K."/>
        </authorList>
    </citation>
    <scope>NUCLEOTIDE SEQUENCE</scope>
</reference>
<dbReference type="AlphaFoldDB" id="Q5VP56"/>
<evidence type="ECO:0000313" key="4">
    <source>
        <dbReference type="Proteomes" id="UP000000763"/>
    </source>
</evidence>
<proteinExistence type="predicted"/>
<evidence type="ECO:0000313" key="3">
    <source>
        <dbReference type="EMBL" id="BAD68769.1"/>
    </source>
</evidence>
<evidence type="ECO:0000256" key="1">
    <source>
        <dbReference type="SAM" id="MobiDB-lite"/>
    </source>
</evidence>
<reference evidence="4" key="3">
    <citation type="journal article" date="2005" name="Nature">
        <title>The map-based sequence of the rice genome.</title>
        <authorList>
            <consortium name="International rice genome sequencing project (IRGSP)"/>
            <person name="Matsumoto T."/>
            <person name="Wu J."/>
            <person name="Kanamori H."/>
            <person name="Katayose Y."/>
            <person name="Fujisawa M."/>
            <person name="Namiki N."/>
            <person name="Mizuno H."/>
            <person name="Yamamoto K."/>
            <person name="Antonio B.A."/>
            <person name="Baba T."/>
            <person name="Sakata K."/>
            <person name="Nagamura Y."/>
            <person name="Aoki H."/>
            <person name="Arikawa K."/>
            <person name="Arita K."/>
            <person name="Bito T."/>
            <person name="Chiden Y."/>
            <person name="Fujitsuka N."/>
            <person name="Fukunaka R."/>
            <person name="Hamada M."/>
            <person name="Harada C."/>
            <person name="Hayashi A."/>
            <person name="Hijishita S."/>
            <person name="Honda M."/>
            <person name="Hosokawa S."/>
            <person name="Ichikawa Y."/>
            <person name="Idonuma A."/>
            <person name="Iijima M."/>
            <person name="Ikeda M."/>
            <person name="Ikeno M."/>
            <person name="Ito K."/>
            <person name="Ito S."/>
            <person name="Ito T."/>
            <person name="Ito Y."/>
            <person name="Ito Y."/>
            <person name="Iwabuchi A."/>
            <person name="Kamiya K."/>
            <person name="Karasawa W."/>
            <person name="Kurita K."/>
            <person name="Katagiri S."/>
            <person name="Kikuta A."/>
            <person name="Kobayashi H."/>
            <person name="Kobayashi N."/>
            <person name="Machita K."/>
            <person name="Maehara T."/>
            <person name="Masukawa M."/>
            <person name="Mizubayashi T."/>
            <person name="Mukai Y."/>
            <person name="Nagasaki H."/>
            <person name="Nagata Y."/>
            <person name="Naito S."/>
            <person name="Nakashima M."/>
            <person name="Nakama Y."/>
            <person name="Nakamichi Y."/>
            <person name="Nakamura M."/>
            <person name="Meguro A."/>
            <person name="Negishi M."/>
            <person name="Ohta I."/>
            <person name="Ohta T."/>
            <person name="Okamoto M."/>
            <person name="Ono N."/>
            <person name="Saji S."/>
            <person name="Sakaguchi M."/>
            <person name="Sakai K."/>
            <person name="Shibata M."/>
            <person name="Shimokawa T."/>
            <person name="Song J."/>
            <person name="Takazaki Y."/>
            <person name="Terasawa K."/>
            <person name="Tsugane M."/>
            <person name="Tsuji K."/>
            <person name="Ueda S."/>
            <person name="Waki K."/>
            <person name="Yamagata H."/>
            <person name="Yamamoto M."/>
            <person name="Yamamoto S."/>
            <person name="Yamane H."/>
            <person name="Yoshiki S."/>
            <person name="Yoshihara R."/>
            <person name="Yukawa K."/>
            <person name="Zhong H."/>
            <person name="Yano M."/>
            <person name="Yuan Q."/>
            <person name="Ouyang S."/>
            <person name="Liu J."/>
            <person name="Jones K.M."/>
            <person name="Gansberger K."/>
            <person name="Moffat K."/>
            <person name="Hill J."/>
            <person name="Bera J."/>
            <person name="Fadrosh D."/>
            <person name="Jin S."/>
            <person name="Johri S."/>
            <person name="Kim M."/>
            <person name="Overton L."/>
            <person name="Reardon M."/>
            <person name="Tsitrin T."/>
            <person name="Vuong H."/>
            <person name="Weaver B."/>
            <person name="Ciecko A."/>
            <person name="Tallon L."/>
            <person name="Jackson J."/>
            <person name="Pai G."/>
            <person name="Aken S.V."/>
            <person name="Utterback T."/>
            <person name="Reidmuller S."/>
            <person name="Feldblyum T."/>
            <person name="Hsiao J."/>
            <person name="Zismann V."/>
            <person name="Iobst S."/>
            <person name="de Vazeille A.R."/>
            <person name="Buell C.R."/>
            <person name="Ying K."/>
            <person name="Li Y."/>
            <person name="Lu T."/>
            <person name="Huang Y."/>
            <person name="Zhao Q."/>
            <person name="Feng Q."/>
            <person name="Zhang L."/>
            <person name="Zhu J."/>
            <person name="Weng Q."/>
            <person name="Mu J."/>
            <person name="Lu Y."/>
            <person name="Fan D."/>
            <person name="Liu Y."/>
            <person name="Guan J."/>
            <person name="Zhang Y."/>
            <person name="Yu S."/>
            <person name="Liu X."/>
            <person name="Zhang Y."/>
            <person name="Hong G."/>
            <person name="Han B."/>
            <person name="Choisne N."/>
            <person name="Demange N."/>
            <person name="Orjeda G."/>
            <person name="Samain S."/>
            <person name="Cattolico L."/>
            <person name="Pelletier E."/>
            <person name="Couloux A."/>
            <person name="Segurens B."/>
            <person name="Wincker P."/>
            <person name="D'Hont A."/>
            <person name="Scarpelli C."/>
            <person name="Weissenbach J."/>
            <person name="Salanoubat M."/>
            <person name="Quetier F."/>
            <person name="Yu Y."/>
            <person name="Kim H.R."/>
            <person name="Rambo T."/>
            <person name="Currie J."/>
            <person name="Collura K."/>
            <person name="Luo M."/>
            <person name="Yang T."/>
            <person name="Ammiraju J.S.S."/>
            <person name="Engler F."/>
            <person name="Soderlund C."/>
            <person name="Wing R.A."/>
            <person name="Palmer L.E."/>
            <person name="de la Bastide M."/>
            <person name="Spiegel L."/>
            <person name="Nascimento L."/>
            <person name="Zutavern T."/>
            <person name="O'Shaughnessy A."/>
            <person name="Dike S."/>
            <person name="Dedhia N."/>
            <person name="Preston R."/>
            <person name="Balija V."/>
            <person name="McCombie W.R."/>
            <person name="Chow T."/>
            <person name="Chen H."/>
            <person name="Chung M."/>
            <person name="Chen C."/>
            <person name="Shaw J."/>
            <person name="Wu H."/>
            <person name="Hsiao K."/>
            <person name="Chao Y."/>
            <person name="Chu M."/>
            <person name="Cheng C."/>
            <person name="Hour A."/>
            <person name="Lee P."/>
            <person name="Lin S."/>
            <person name="Lin Y."/>
            <person name="Liou J."/>
            <person name="Liu S."/>
            <person name="Hsing Y."/>
            <person name="Raghuvanshi S."/>
            <person name="Mohanty A."/>
            <person name="Bharti A.K."/>
            <person name="Gaur A."/>
            <person name="Gupta V."/>
            <person name="Kumar D."/>
            <person name="Ravi V."/>
            <person name="Vij S."/>
            <person name="Kapur A."/>
            <person name="Khurana P."/>
            <person name="Khurana P."/>
            <person name="Khurana J.P."/>
            <person name="Tyagi A.K."/>
            <person name="Gaikwad K."/>
            <person name="Singh A."/>
            <person name="Dalal V."/>
            <person name="Srivastava S."/>
            <person name="Dixit A."/>
            <person name="Pal A.K."/>
            <person name="Ghazi I.A."/>
            <person name="Yadav M."/>
            <person name="Pandit A."/>
            <person name="Bhargava A."/>
            <person name="Sureshbabu K."/>
            <person name="Batra K."/>
            <person name="Sharma T.R."/>
            <person name="Mohapatra T."/>
            <person name="Singh N.K."/>
            <person name="Messing J."/>
            <person name="Nelson A.B."/>
            <person name="Fuks G."/>
            <person name="Kavchok S."/>
            <person name="Keizer G."/>
            <person name="Linton E."/>
            <person name="Llaca V."/>
            <person name="Song R."/>
            <person name="Tanyolac B."/>
            <person name="Young S."/>
            <person name="Ho-Il K."/>
            <person name="Hahn J.H."/>
            <person name="Sangsakoo G."/>
            <person name="Vanavichit A."/>
            <person name="de Mattos Luiz.A.T."/>
            <person name="Zimmer P.D."/>
            <person name="Malone G."/>
            <person name="Dellagostin O."/>
            <person name="de Oliveira A.C."/>
            <person name="Bevan M."/>
            <person name="Bancroft I."/>
            <person name="Minx P."/>
            <person name="Cordum H."/>
            <person name="Wilson R."/>
            <person name="Cheng Z."/>
            <person name="Jin W."/>
            <person name="Jiang J."/>
            <person name="Leong S.A."/>
            <person name="Iwama H."/>
            <person name="Gojobori T."/>
            <person name="Itoh T."/>
            <person name="Niimura Y."/>
            <person name="Fujii Y."/>
            <person name="Habara T."/>
            <person name="Sakai H."/>
            <person name="Sato Y."/>
            <person name="Wilson G."/>
            <person name="Kumar K."/>
            <person name="McCouch S."/>
            <person name="Juretic N."/>
            <person name="Hoen D."/>
            <person name="Wright S."/>
            <person name="Bruskiewich R."/>
            <person name="Bureau T."/>
            <person name="Miyao A."/>
            <person name="Hirochika H."/>
            <person name="Nishikawa T."/>
            <person name="Kadowaki K."/>
            <person name="Sugiura M."/>
            <person name="Burr B."/>
            <person name="Sasaki T."/>
        </authorList>
    </citation>
    <scope>NUCLEOTIDE SEQUENCE [LARGE SCALE GENOMIC DNA]</scope>
    <source>
        <strain evidence="4">cv. Nipponbare</strain>
    </source>
</reference>
<protein>
    <submittedName>
        <fullName evidence="3">Uncharacterized protein</fullName>
    </submittedName>
</protein>